<reference evidence="3 4" key="1">
    <citation type="submission" date="2016-02" db="EMBL/GenBank/DDBJ databases">
        <title>Anaerosporomusa subterraneum gen. nov., sp. nov., a spore-forming obligate anaerobe isolated from saprolite.</title>
        <authorList>
            <person name="Choi J.K."/>
            <person name="Shah M."/>
            <person name="Yee N."/>
        </authorList>
    </citation>
    <scope>NUCLEOTIDE SEQUENCE [LARGE SCALE GENOMIC DNA]</scope>
    <source>
        <strain evidence="3 4">RU4</strain>
    </source>
</reference>
<dbReference type="PROSITE" id="PS51257">
    <property type="entry name" value="PROKAR_LIPOPROTEIN"/>
    <property type="match status" value="1"/>
</dbReference>
<feature type="signal peptide" evidence="2">
    <location>
        <begin position="1"/>
        <end position="21"/>
    </location>
</feature>
<evidence type="ECO:0000256" key="1">
    <source>
        <dbReference type="ARBA" id="ARBA00022729"/>
    </source>
</evidence>
<name>A0A154BRN2_ANASB</name>
<accession>A0A154BRN2</accession>
<dbReference type="PIRSF" id="PIRSF006470">
    <property type="entry name" value="DctB"/>
    <property type="match status" value="1"/>
</dbReference>
<dbReference type="AlphaFoldDB" id="A0A154BRN2"/>
<dbReference type="Pfam" id="PF03480">
    <property type="entry name" value="DctP"/>
    <property type="match status" value="1"/>
</dbReference>
<dbReference type="OrthoDB" id="9815946at2"/>
<evidence type="ECO:0000313" key="4">
    <source>
        <dbReference type="Proteomes" id="UP000076268"/>
    </source>
</evidence>
<dbReference type="SUPFAM" id="SSF53850">
    <property type="entry name" value="Periplasmic binding protein-like II"/>
    <property type="match status" value="1"/>
</dbReference>
<dbReference type="InterPro" id="IPR018389">
    <property type="entry name" value="DctP_fam"/>
</dbReference>
<organism evidence="3 4">
    <name type="scientific">Anaerosporomusa subterranea</name>
    <dbReference type="NCBI Taxonomy" id="1794912"/>
    <lineage>
        <taxon>Bacteria</taxon>
        <taxon>Bacillati</taxon>
        <taxon>Bacillota</taxon>
        <taxon>Negativicutes</taxon>
        <taxon>Acetonemataceae</taxon>
        <taxon>Anaerosporomusa</taxon>
    </lineage>
</organism>
<evidence type="ECO:0000313" key="3">
    <source>
        <dbReference type="EMBL" id="KYZ76591.1"/>
    </source>
</evidence>
<dbReference type="Gene3D" id="3.40.190.170">
    <property type="entry name" value="Bacterial extracellular solute-binding protein, family 7"/>
    <property type="match status" value="1"/>
</dbReference>
<gene>
    <name evidence="3" type="ORF">AXX12_09175</name>
</gene>
<dbReference type="InterPro" id="IPR038404">
    <property type="entry name" value="TRAP_DctP_sf"/>
</dbReference>
<dbReference type="PANTHER" id="PTHR33376:SF2">
    <property type="entry name" value="DICARBOXYLATE-BINDING PERIPLASMIC PROTEIN"/>
    <property type="match status" value="1"/>
</dbReference>
<dbReference type="EMBL" id="LSGP01000017">
    <property type="protein sequence ID" value="KYZ76591.1"/>
    <property type="molecule type" value="Genomic_DNA"/>
</dbReference>
<keyword evidence="1 2" id="KW-0732">Signal</keyword>
<evidence type="ECO:0000256" key="2">
    <source>
        <dbReference type="SAM" id="SignalP"/>
    </source>
</evidence>
<feature type="chain" id="PRO_5039646951" evidence="2">
    <location>
        <begin position="22"/>
        <end position="337"/>
    </location>
</feature>
<dbReference type="Proteomes" id="UP000076268">
    <property type="component" value="Unassembled WGS sequence"/>
</dbReference>
<dbReference type="GO" id="GO:0030288">
    <property type="term" value="C:outer membrane-bounded periplasmic space"/>
    <property type="evidence" value="ECO:0007669"/>
    <property type="project" value="InterPro"/>
</dbReference>
<keyword evidence="4" id="KW-1185">Reference proteome</keyword>
<proteinExistence type="predicted"/>
<dbReference type="PANTHER" id="PTHR33376">
    <property type="match status" value="1"/>
</dbReference>
<comment type="caution">
    <text evidence="3">The sequence shown here is derived from an EMBL/GenBank/DDBJ whole genome shotgun (WGS) entry which is preliminary data.</text>
</comment>
<dbReference type="STRING" id="1794912.AXX12_09175"/>
<dbReference type="GO" id="GO:0055085">
    <property type="term" value="P:transmembrane transport"/>
    <property type="evidence" value="ECO:0007669"/>
    <property type="project" value="InterPro"/>
</dbReference>
<dbReference type="CDD" id="cd13671">
    <property type="entry name" value="PBP2_TRAP_SBP_like_3"/>
    <property type="match status" value="1"/>
</dbReference>
<dbReference type="NCBIfam" id="TIGR00787">
    <property type="entry name" value="dctP"/>
    <property type="match status" value="1"/>
</dbReference>
<dbReference type="RefSeq" id="WP_066242321.1">
    <property type="nucleotide sequence ID" value="NZ_LSGP01000017.1"/>
</dbReference>
<dbReference type="NCBIfam" id="NF037995">
    <property type="entry name" value="TRAP_S1"/>
    <property type="match status" value="1"/>
</dbReference>
<sequence>MNNKKVLALGLSALMLGSVLAGCGKSDSKPEAKAEAPKYTFRLAETHPADYPTTLGDKKFADLVAERSNGRIKINVFHSAQLGEEKSVIEQVQMGSIEFTRVSSSPLAEFNKAFGVFSLPYIFDSEAHEWKFLESDYAKQMLTNLEKSKFIGLAYYDSGSRSFYTKNKVTGPADLKGMKIRVQQNKINMDLIQALGASATPMPYGEVFSGLQTGVIDGAENNAPSYLTANHFQAVKYYVLDAHQRVPEVLMASKATWDKLSAEDRKLIQQAATDSIKFQREAWNKFDKEALDKLKTQGVTVTEVKDVKPWQAAVKPVIDKYNADFKTELEAIAKARN</sequence>
<dbReference type="InterPro" id="IPR004682">
    <property type="entry name" value="TRAP_DctP"/>
</dbReference>
<dbReference type="GO" id="GO:0030246">
    <property type="term" value="F:carbohydrate binding"/>
    <property type="evidence" value="ECO:0007669"/>
    <property type="project" value="TreeGrafter"/>
</dbReference>
<protein>
    <submittedName>
        <fullName evidence="3">C4-dicarboxylate ABC transporter</fullName>
    </submittedName>
</protein>